<dbReference type="SUPFAM" id="SSF55811">
    <property type="entry name" value="Nudix"/>
    <property type="match status" value="1"/>
</dbReference>
<reference evidence="5" key="1">
    <citation type="submission" date="2018-09" db="EMBL/GenBank/DDBJ databases">
        <authorList>
            <person name="Zhu H."/>
        </authorList>
    </citation>
    <scope>NUCLEOTIDE SEQUENCE [LARGE SCALE GENOMIC DNA]</scope>
    <source>
        <strain evidence="5">K2R23-3</strain>
    </source>
</reference>
<keyword evidence="5" id="KW-1185">Reference proteome</keyword>
<dbReference type="InterPro" id="IPR000086">
    <property type="entry name" value="NUDIX_hydrolase_dom"/>
</dbReference>
<evidence type="ECO:0000256" key="2">
    <source>
        <dbReference type="ARBA" id="ARBA00022801"/>
    </source>
</evidence>
<dbReference type="GO" id="GO:0016787">
    <property type="term" value="F:hydrolase activity"/>
    <property type="evidence" value="ECO:0007669"/>
    <property type="project" value="UniProtKB-KW"/>
</dbReference>
<dbReference type="PROSITE" id="PS00893">
    <property type="entry name" value="NUDIX_BOX"/>
    <property type="match status" value="1"/>
</dbReference>
<name>A0A385YTP5_9BACL</name>
<evidence type="ECO:0000259" key="3">
    <source>
        <dbReference type="PROSITE" id="PS51462"/>
    </source>
</evidence>
<dbReference type="InterPro" id="IPR020084">
    <property type="entry name" value="NUDIX_hydrolase_CS"/>
</dbReference>
<dbReference type="EMBL" id="CP032418">
    <property type="protein sequence ID" value="AYC29914.1"/>
    <property type="molecule type" value="Genomic_DNA"/>
</dbReference>
<dbReference type="PANTHER" id="PTHR43736">
    <property type="entry name" value="ADP-RIBOSE PYROPHOSPHATASE"/>
    <property type="match status" value="1"/>
</dbReference>
<dbReference type="RefSeq" id="WP_119883650.1">
    <property type="nucleotide sequence ID" value="NZ_CP032418.1"/>
</dbReference>
<accession>A0A385YTP5</accession>
<protein>
    <submittedName>
        <fullName evidence="4">NUDIX domain-containing protein</fullName>
    </submittedName>
</protein>
<feature type="domain" description="Nudix hydrolase" evidence="3">
    <location>
        <begin position="1"/>
        <end position="145"/>
    </location>
</feature>
<dbReference type="OrthoDB" id="9131041at2"/>
<dbReference type="InterPro" id="IPR015797">
    <property type="entry name" value="NUDIX_hydrolase-like_dom_sf"/>
</dbReference>
<organism evidence="4 5">
    <name type="scientific">Paenisporosarcina cavernae</name>
    <dbReference type="NCBI Taxonomy" id="2320858"/>
    <lineage>
        <taxon>Bacteria</taxon>
        <taxon>Bacillati</taxon>
        <taxon>Bacillota</taxon>
        <taxon>Bacilli</taxon>
        <taxon>Bacillales</taxon>
        <taxon>Caryophanaceae</taxon>
        <taxon>Paenisporosarcina</taxon>
    </lineage>
</organism>
<dbReference type="PROSITE" id="PS51462">
    <property type="entry name" value="NUDIX"/>
    <property type="match status" value="1"/>
</dbReference>
<dbReference type="Proteomes" id="UP000265725">
    <property type="component" value="Chromosome"/>
</dbReference>
<keyword evidence="2" id="KW-0378">Hydrolase</keyword>
<dbReference type="Pfam" id="PF00293">
    <property type="entry name" value="NUDIX"/>
    <property type="match status" value="1"/>
</dbReference>
<proteinExistence type="inferred from homology"/>
<dbReference type="KEGG" id="paek:D3873_08405"/>
<evidence type="ECO:0000256" key="1">
    <source>
        <dbReference type="ARBA" id="ARBA00005582"/>
    </source>
</evidence>
<dbReference type="AlphaFoldDB" id="A0A385YTP5"/>
<sequence>MFIYHDLEGKKVSLSFQPGNFPIPSRHVLVIASYQGETLFTEHRERGIELPGGKCEDGESLHVAAAREVLEETGAYIEDLEWLAEYLVEADEPFCKTVFTANVKEFHPTFSPMETTGAIVLPLREILHRSNASFHMKDESMKKIIGRVIDGE</sequence>
<comment type="similarity">
    <text evidence="1">Belongs to the Nudix hydrolase family.</text>
</comment>
<evidence type="ECO:0000313" key="4">
    <source>
        <dbReference type="EMBL" id="AYC29914.1"/>
    </source>
</evidence>
<dbReference type="PANTHER" id="PTHR43736:SF1">
    <property type="entry name" value="DIHYDRONEOPTERIN TRIPHOSPHATE DIPHOSPHATASE"/>
    <property type="match status" value="1"/>
</dbReference>
<gene>
    <name evidence="4" type="ORF">D3873_08405</name>
</gene>
<evidence type="ECO:0000313" key="5">
    <source>
        <dbReference type="Proteomes" id="UP000265725"/>
    </source>
</evidence>
<dbReference type="Gene3D" id="3.90.79.10">
    <property type="entry name" value="Nucleoside Triphosphate Pyrophosphohydrolase"/>
    <property type="match status" value="1"/>
</dbReference>